<evidence type="ECO:0000256" key="2">
    <source>
        <dbReference type="SAM" id="MobiDB-lite"/>
    </source>
</evidence>
<feature type="domain" description="Amidase" evidence="3">
    <location>
        <begin position="32"/>
        <end position="292"/>
    </location>
</feature>
<dbReference type="PANTHER" id="PTHR11895">
    <property type="entry name" value="TRANSAMIDASE"/>
    <property type="match status" value="1"/>
</dbReference>
<feature type="region of interest" description="Disordered" evidence="2">
    <location>
        <begin position="134"/>
        <end position="156"/>
    </location>
</feature>
<dbReference type="Pfam" id="PF01425">
    <property type="entry name" value="Amidase"/>
    <property type="match status" value="1"/>
</dbReference>
<name>A0ABV6IZS1_9PROT</name>
<dbReference type="EMBL" id="JBHLVZ010000091">
    <property type="protein sequence ID" value="MFC0389072.1"/>
    <property type="molecule type" value="Genomic_DNA"/>
</dbReference>
<evidence type="ECO:0000256" key="1">
    <source>
        <dbReference type="ARBA" id="ARBA00009199"/>
    </source>
</evidence>
<sequence length="482" mass="49868">MDSIPQTTPRRRPFLSRSGGFAEGVETPRAFLEECLEDLERWEPRIGAFTVVDMEGARDAADASATRWRQNRALSAIDGMPGGVKDILDTDTMPTQMGSPLYDGYQPRFSGTGARALRDAGAVILGKTVTTEFAGSEPRGTRNPWDTARTPGGGSSGSAAAVAAGIVSGALGTQVVGSIVRPAGFCGVVGYKPSVGGINRGGSLDMPSQGCTGTLAASLGDAWVLARAMAERVGGAPGYPGLGGPLAPPEARRPARLGLLRTAGWPVLEPGARRALEEALDRLRAAGIEVVGPEDCPERDPEALSASVHEHAALGRRMTRDNYAALLERRAAARAAFAAVSARCDAVVSVTAPGAAPPGLGSTGNPVFVVPGSLLGMPVLTLPVLRSEGLPLDCRCWPWPTRMRRSSATPPGWINESGAEARPLLRLLGPRRVVAQVPAHQAYGALGGALADRADDGAVLLHGAGGAGGKRRACSRWGCTCA</sequence>
<dbReference type="SUPFAM" id="SSF75304">
    <property type="entry name" value="Amidase signature (AS) enzymes"/>
    <property type="match status" value="1"/>
</dbReference>
<reference evidence="4 5" key="1">
    <citation type="submission" date="2024-09" db="EMBL/GenBank/DDBJ databases">
        <authorList>
            <person name="Sun Q."/>
            <person name="Mori K."/>
        </authorList>
    </citation>
    <scope>NUCLEOTIDE SEQUENCE [LARGE SCALE GENOMIC DNA]</scope>
    <source>
        <strain evidence="4 5">CCM 7468</strain>
    </source>
</reference>
<proteinExistence type="inferred from homology"/>
<dbReference type="PANTHER" id="PTHR11895:SF7">
    <property type="entry name" value="GLUTAMYL-TRNA(GLN) AMIDOTRANSFERASE SUBUNIT A, MITOCHONDRIAL"/>
    <property type="match status" value="1"/>
</dbReference>
<gene>
    <name evidence="4" type="ORF">ACFFIC_26505</name>
</gene>
<dbReference type="InterPro" id="IPR000120">
    <property type="entry name" value="Amidase"/>
</dbReference>
<evidence type="ECO:0000259" key="3">
    <source>
        <dbReference type="Pfam" id="PF01425"/>
    </source>
</evidence>
<protein>
    <submittedName>
        <fullName evidence="4">Amidase family protein</fullName>
    </submittedName>
</protein>
<keyword evidence="5" id="KW-1185">Reference proteome</keyword>
<dbReference type="Proteomes" id="UP001589789">
    <property type="component" value="Unassembled WGS sequence"/>
</dbReference>
<dbReference type="Gene3D" id="3.90.1300.10">
    <property type="entry name" value="Amidase signature (AS) domain"/>
    <property type="match status" value="1"/>
</dbReference>
<organism evidence="4 5">
    <name type="scientific">Muricoccus vinaceus</name>
    <dbReference type="NCBI Taxonomy" id="424704"/>
    <lineage>
        <taxon>Bacteria</taxon>
        <taxon>Pseudomonadati</taxon>
        <taxon>Pseudomonadota</taxon>
        <taxon>Alphaproteobacteria</taxon>
        <taxon>Acetobacterales</taxon>
        <taxon>Roseomonadaceae</taxon>
        <taxon>Muricoccus</taxon>
    </lineage>
</organism>
<comment type="similarity">
    <text evidence="1">Belongs to the amidase family.</text>
</comment>
<evidence type="ECO:0000313" key="5">
    <source>
        <dbReference type="Proteomes" id="UP001589789"/>
    </source>
</evidence>
<comment type="caution">
    <text evidence="4">The sequence shown here is derived from an EMBL/GenBank/DDBJ whole genome shotgun (WGS) entry which is preliminary data.</text>
</comment>
<evidence type="ECO:0000313" key="4">
    <source>
        <dbReference type="EMBL" id="MFC0389072.1"/>
    </source>
</evidence>
<dbReference type="InterPro" id="IPR036928">
    <property type="entry name" value="AS_sf"/>
</dbReference>
<dbReference type="InterPro" id="IPR023631">
    <property type="entry name" value="Amidase_dom"/>
</dbReference>
<feature type="region of interest" description="Disordered" evidence="2">
    <location>
        <begin position="1"/>
        <end position="21"/>
    </location>
</feature>
<dbReference type="RefSeq" id="WP_377056099.1">
    <property type="nucleotide sequence ID" value="NZ_JBHLVZ010000091.1"/>
</dbReference>
<accession>A0ABV6IZS1</accession>